<keyword evidence="2" id="KW-1185">Reference proteome</keyword>
<protein>
    <submittedName>
        <fullName evidence="1">Uncharacterized protein</fullName>
    </submittedName>
</protein>
<proteinExistence type="predicted"/>
<comment type="caution">
    <text evidence="1">The sequence shown here is derived from an EMBL/GenBank/DDBJ whole genome shotgun (WGS) entry which is preliminary data.</text>
</comment>
<reference evidence="1 2" key="1">
    <citation type="submission" date="2024-10" db="EMBL/GenBank/DDBJ databases">
        <title>The Natural Products Discovery Center: Release of the First 8490 Sequenced Strains for Exploring Actinobacteria Biosynthetic Diversity.</title>
        <authorList>
            <person name="Kalkreuter E."/>
            <person name="Kautsar S.A."/>
            <person name="Yang D."/>
            <person name="Bader C.D."/>
            <person name="Teijaro C.N."/>
            <person name="Fluegel L."/>
            <person name="Davis C.M."/>
            <person name="Simpson J.R."/>
            <person name="Lauterbach L."/>
            <person name="Steele A.D."/>
            <person name="Gui C."/>
            <person name="Meng S."/>
            <person name="Li G."/>
            <person name="Viehrig K."/>
            <person name="Ye F."/>
            <person name="Su P."/>
            <person name="Kiefer A.F."/>
            <person name="Nichols A."/>
            <person name="Cepeda A.J."/>
            <person name="Yan W."/>
            <person name="Fan B."/>
            <person name="Jiang Y."/>
            <person name="Adhikari A."/>
            <person name="Zheng C.-J."/>
            <person name="Schuster L."/>
            <person name="Cowan T.M."/>
            <person name="Smanski M.J."/>
            <person name="Chevrette M.G."/>
            <person name="De Carvalho L.P.S."/>
            <person name="Shen B."/>
        </authorList>
    </citation>
    <scope>NUCLEOTIDE SEQUENCE [LARGE SCALE GENOMIC DNA]</scope>
    <source>
        <strain evidence="1 2">NPDC001390</strain>
    </source>
</reference>
<evidence type="ECO:0000313" key="1">
    <source>
        <dbReference type="EMBL" id="MFF4523666.1"/>
    </source>
</evidence>
<dbReference type="EMBL" id="JBIAWJ010000010">
    <property type="protein sequence ID" value="MFF4523666.1"/>
    <property type="molecule type" value="Genomic_DNA"/>
</dbReference>
<gene>
    <name evidence="1" type="ORF">ACFY1D_19950</name>
</gene>
<organism evidence="1 2">
    <name type="scientific">Streptomyces bluensis</name>
    <dbReference type="NCBI Taxonomy" id="33897"/>
    <lineage>
        <taxon>Bacteria</taxon>
        <taxon>Bacillati</taxon>
        <taxon>Actinomycetota</taxon>
        <taxon>Actinomycetes</taxon>
        <taxon>Kitasatosporales</taxon>
        <taxon>Streptomycetaceae</taxon>
        <taxon>Streptomyces</taxon>
    </lineage>
</organism>
<name>A0ABW6UJR2_9ACTN</name>
<dbReference type="Proteomes" id="UP001602058">
    <property type="component" value="Unassembled WGS sequence"/>
</dbReference>
<sequence>MSIPQRRDERLGFTAALTASITDPLVRALPTIGAVDQFIDSTDVLSRPELTRAAAHATLTAPER</sequence>
<dbReference type="RefSeq" id="WP_387888141.1">
    <property type="nucleotide sequence ID" value="NZ_JBIAWJ010000010.1"/>
</dbReference>
<evidence type="ECO:0000313" key="2">
    <source>
        <dbReference type="Proteomes" id="UP001602058"/>
    </source>
</evidence>
<accession>A0ABW6UJR2</accession>